<dbReference type="EMBL" id="CAUYUJ010018207">
    <property type="protein sequence ID" value="CAK0881607.1"/>
    <property type="molecule type" value="Genomic_DNA"/>
</dbReference>
<evidence type="ECO:0000313" key="3">
    <source>
        <dbReference type="Proteomes" id="UP001189429"/>
    </source>
</evidence>
<evidence type="ECO:0008006" key="4">
    <source>
        <dbReference type="Google" id="ProtNLM"/>
    </source>
</evidence>
<organism evidence="2 3">
    <name type="scientific">Prorocentrum cordatum</name>
    <dbReference type="NCBI Taxonomy" id="2364126"/>
    <lineage>
        <taxon>Eukaryota</taxon>
        <taxon>Sar</taxon>
        <taxon>Alveolata</taxon>
        <taxon>Dinophyceae</taxon>
        <taxon>Prorocentrales</taxon>
        <taxon>Prorocentraceae</taxon>
        <taxon>Prorocentrum</taxon>
    </lineage>
</organism>
<feature type="compositionally biased region" description="Basic and acidic residues" evidence="1">
    <location>
        <begin position="76"/>
        <end position="108"/>
    </location>
</feature>
<sequence length="108" mass="12120">MLKEFESTGGVFIEEADEDEVGVTFADGRILGDVPEEAKRKKPTQAERKRKKGLQAPDREARKAKKRKVSQAADAGPRDLEAENARLRQELEGLKSQAEELKTEKARQ</sequence>
<accession>A0ABN9W7H4</accession>
<name>A0ABN9W7H4_9DINO</name>
<comment type="caution">
    <text evidence="2">The sequence shown here is derived from an EMBL/GenBank/DDBJ whole genome shotgun (WGS) entry which is preliminary data.</text>
</comment>
<evidence type="ECO:0000256" key="1">
    <source>
        <dbReference type="SAM" id="MobiDB-lite"/>
    </source>
</evidence>
<dbReference type="Proteomes" id="UP001189429">
    <property type="component" value="Unassembled WGS sequence"/>
</dbReference>
<reference evidence="2" key="1">
    <citation type="submission" date="2023-10" db="EMBL/GenBank/DDBJ databases">
        <authorList>
            <person name="Chen Y."/>
            <person name="Shah S."/>
            <person name="Dougan E. K."/>
            <person name="Thang M."/>
            <person name="Chan C."/>
        </authorList>
    </citation>
    <scope>NUCLEOTIDE SEQUENCE [LARGE SCALE GENOMIC DNA]</scope>
</reference>
<proteinExistence type="predicted"/>
<feature type="compositionally biased region" description="Basic and acidic residues" evidence="1">
    <location>
        <begin position="36"/>
        <end position="47"/>
    </location>
</feature>
<protein>
    <recommendedName>
        <fullName evidence="4">BZIP domain-containing protein</fullName>
    </recommendedName>
</protein>
<feature type="region of interest" description="Disordered" evidence="1">
    <location>
        <begin position="27"/>
        <end position="108"/>
    </location>
</feature>
<gene>
    <name evidence="2" type="ORF">PCOR1329_LOCUS64398</name>
</gene>
<evidence type="ECO:0000313" key="2">
    <source>
        <dbReference type="EMBL" id="CAK0881607.1"/>
    </source>
</evidence>
<feature type="non-terminal residue" evidence="2">
    <location>
        <position position="108"/>
    </location>
</feature>
<keyword evidence="3" id="KW-1185">Reference proteome</keyword>